<comment type="similarity">
    <text evidence="2 8">Belongs to the periplasmic pilus chaperone family.</text>
</comment>
<dbReference type="EMBL" id="AP023175">
    <property type="protein sequence ID" value="BCF91967.1"/>
    <property type="molecule type" value="Genomic_DNA"/>
</dbReference>
<dbReference type="PANTHER" id="PTHR30251">
    <property type="entry name" value="PILUS ASSEMBLY CHAPERONE"/>
    <property type="match status" value="1"/>
</dbReference>
<evidence type="ECO:0000256" key="8">
    <source>
        <dbReference type="RuleBase" id="RU003918"/>
    </source>
</evidence>
<dbReference type="SUPFAM" id="SSF49584">
    <property type="entry name" value="Periplasmic chaperone C-domain"/>
    <property type="match status" value="1"/>
</dbReference>
<dbReference type="Proteomes" id="UP000510888">
    <property type="component" value="Chromosome 2"/>
</dbReference>
<dbReference type="InterPro" id="IPR013783">
    <property type="entry name" value="Ig-like_fold"/>
</dbReference>
<keyword evidence="7" id="KW-0393">Immunoglobulin domain</keyword>
<dbReference type="GO" id="GO:0030288">
    <property type="term" value="C:outer membrane-bounded periplasmic space"/>
    <property type="evidence" value="ECO:0007669"/>
    <property type="project" value="InterPro"/>
</dbReference>
<gene>
    <name evidence="12" type="ORF">PPGU16_50340</name>
</gene>
<dbReference type="RefSeq" id="WP_180723171.1">
    <property type="nucleotide sequence ID" value="NZ_AP023175.1"/>
</dbReference>
<keyword evidence="4 9" id="KW-0732">Signal</keyword>
<evidence type="ECO:0000259" key="10">
    <source>
        <dbReference type="Pfam" id="PF00345"/>
    </source>
</evidence>
<dbReference type="InterPro" id="IPR008962">
    <property type="entry name" value="PapD-like_sf"/>
</dbReference>
<evidence type="ECO:0000256" key="9">
    <source>
        <dbReference type="SAM" id="SignalP"/>
    </source>
</evidence>
<dbReference type="InterPro" id="IPR018046">
    <property type="entry name" value="Pili_assmbl_chaperone_CS"/>
</dbReference>
<evidence type="ECO:0000256" key="7">
    <source>
        <dbReference type="ARBA" id="ARBA00023319"/>
    </source>
</evidence>
<evidence type="ECO:0000256" key="2">
    <source>
        <dbReference type="ARBA" id="ARBA00007399"/>
    </source>
</evidence>
<accession>A0A7I8BT53</accession>
<dbReference type="GO" id="GO:0071555">
    <property type="term" value="P:cell wall organization"/>
    <property type="evidence" value="ECO:0007669"/>
    <property type="project" value="InterPro"/>
</dbReference>
<dbReference type="InterPro" id="IPR050643">
    <property type="entry name" value="Periplasmic_pilus_chap"/>
</dbReference>
<feature type="chain" id="PRO_5029647987" evidence="9">
    <location>
        <begin position="28"/>
        <end position="249"/>
    </location>
</feature>
<dbReference type="PANTHER" id="PTHR30251:SF2">
    <property type="entry name" value="FIMBRIAL CHAPERONE YADV-RELATED"/>
    <property type="match status" value="1"/>
</dbReference>
<keyword evidence="3" id="KW-1029">Fimbrium biogenesis</keyword>
<dbReference type="InterPro" id="IPR016148">
    <property type="entry name" value="Pili_assmbl_chaperone_C"/>
</dbReference>
<dbReference type="Pfam" id="PF02753">
    <property type="entry name" value="PapD_C"/>
    <property type="match status" value="1"/>
</dbReference>
<sequence>MLMVRRLICRWPTVLLAGVMAASAAQASVTIGGTRVVYPLDQREVTVKLTNDSNNPSLVQVWLDSGDANAKPDESRAPFVITPPIFRMNPGRSQTLRVIYSGDALPQDRESVYWLNVLDIPPKAAPKPDVNTLQLAYRTRIKLFVRPPKLPGTPEDAPRQIEWKVVPADEGNGQALALSNPTAYHVSFSKITVTANGHRYENDMGGMVEPHGKQTFAIPQMEGVRAGQIHYIAINDYGGAIEGDAAIGP</sequence>
<comment type="subcellular location">
    <subcellularLocation>
        <location evidence="1 8">Periplasm</location>
    </subcellularLocation>
</comment>
<dbReference type="PROSITE" id="PS00635">
    <property type="entry name" value="PILI_CHAPERONE"/>
    <property type="match status" value="1"/>
</dbReference>
<dbReference type="PRINTS" id="PR00969">
    <property type="entry name" value="CHAPERONPILI"/>
</dbReference>
<evidence type="ECO:0000256" key="1">
    <source>
        <dbReference type="ARBA" id="ARBA00004418"/>
    </source>
</evidence>
<reference evidence="12 13" key="1">
    <citation type="journal article" date="2020" name="Genes (Basel)">
        <title>Genomic Comparison of Insect Gut Symbionts from Divergent Burkholderia Subclades.</title>
        <authorList>
            <person name="Takeshita K."/>
            <person name="Kikuchi Y."/>
        </authorList>
    </citation>
    <scope>NUCLEOTIDE SEQUENCE [LARGE SCALE GENOMIC DNA]</scope>
    <source>
        <strain evidence="12 13">PGU16</strain>
    </source>
</reference>
<feature type="domain" description="Pili assembly chaperone C-terminal" evidence="11">
    <location>
        <begin position="179"/>
        <end position="241"/>
    </location>
</feature>
<proteinExistence type="inferred from homology"/>
<protein>
    <submittedName>
        <fullName evidence="12">Fimbrial chaperone</fullName>
    </submittedName>
</protein>
<keyword evidence="6 8" id="KW-0143">Chaperone</keyword>
<organism evidence="12 13">
    <name type="scientific">Paraburkholderia largidicola</name>
    <dbReference type="NCBI Taxonomy" id="3014751"/>
    <lineage>
        <taxon>Bacteria</taxon>
        <taxon>Pseudomonadati</taxon>
        <taxon>Pseudomonadota</taxon>
        <taxon>Betaproteobacteria</taxon>
        <taxon>Burkholderiales</taxon>
        <taxon>Burkholderiaceae</taxon>
        <taxon>Paraburkholderia</taxon>
    </lineage>
</organism>
<dbReference type="FunFam" id="2.60.40.10:FF:000458">
    <property type="entry name" value="Molecular chaperone FimC"/>
    <property type="match status" value="1"/>
</dbReference>
<keyword evidence="5" id="KW-0574">Periplasm</keyword>
<name>A0A7I8BT53_9BURK</name>
<dbReference type="KEGG" id="plad:PPGU16_50340"/>
<feature type="signal peptide" evidence="9">
    <location>
        <begin position="1"/>
        <end position="27"/>
    </location>
</feature>
<dbReference type="AlphaFoldDB" id="A0A7I8BT53"/>
<keyword evidence="13" id="KW-1185">Reference proteome</keyword>
<evidence type="ECO:0000256" key="3">
    <source>
        <dbReference type="ARBA" id="ARBA00022558"/>
    </source>
</evidence>
<evidence type="ECO:0000256" key="5">
    <source>
        <dbReference type="ARBA" id="ARBA00022764"/>
    </source>
</evidence>
<evidence type="ECO:0000313" key="12">
    <source>
        <dbReference type="EMBL" id="BCF91967.1"/>
    </source>
</evidence>
<evidence type="ECO:0000256" key="4">
    <source>
        <dbReference type="ARBA" id="ARBA00022729"/>
    </source>
</evidence>
<evidence type="ECO:0000313" key="13">
    <source>
        <dbReference type="Proteomes" id="UP000510888"/>
    </source>
</evidence>
<dbReference type="SUPFAM" id="SSF49354">
    <property type="entry name" value="PapD-like"/>
    <property type="match status" value="1"/>
</dbReference>
<dbReference type="InterPro" id="IPR016147">
    <property type="entry name" value="Pili_assmbl_chaperone_N"/>
</dbReference>
<evidence type="ECO:0000259" key="11">
    <source>
        <dbReference type="Pfam" id="PF02753"/>
    </source>
</evidence>
<dbReference type="Pfam" id="PF00345">
    <property type="entry name" value="PapD_N"/>
    <property type="match status" value="1"/>
</dbReference>
<dbReference type="Gene3D" id="2.60.40.10">
    <property type="entry name" value="Immunoglobulins"/>
    <property type="match status" value="2"/>
</dbReference>
<dbReference type="InterPro" id="IPR036316">
    <property type="entry name" value="Pili_assmbl_chap_C_dom_sf"/>
</dbReference>
<feature type="domain" description="Pili assembly chaperone N-terminal" evidence="10">
    <location>
        <begin position="28"/>
        <end position="150"/>
    </location>
</feature>
<evidence type="ECO:0000256" key="6">
    <source>
        <dbReference type="ARBA" id="ARBA00023186"/>
    </source>
</evidence>
<dbReference type="InterPro" id="IPR001829">
    <property type="entry name" value="Pili_assmbl_chaperone_bac"/>
</dbReference>